<reference evidence="1" key="1">
    <citation type="submission" date="2014-09" db="EMBL/GenBank/DDBJ databases">
        <authorList>
            <person name="Magalhaes I.L.F."/>
            <person name="Oliveira U."/>
            <person name="Santos F.R."/>
            <person name="Vidigal T.H.D.A."/>
            <person name="Brescovit A.D."/>
            <person name="Santos A.J."/>
        </authorList>
    </citation>
    <scope>NUCLEOTIDE SEQUENCE</scope>
    <source>
        <tissue evidence="1">Shoot tissue taken approximately 20 cm above the soil surface</tissue>
    </source>
</reference>
<name>A0A0A8ZAW4_ARUDO</name>
<proteinExistence type="predicted"/>
<accession>A0A0A8ZAW4</accession>
<sequence>MSRTDTTLHWCTSQKMGWTIATVPSSP</sequence>
<evidence type="ECO:0000313" key="1">
    <source>
        <dbReference type="EMBL" id="JAD34818.1"/>
    </source>
</evidence>
<dbReference type="EMBL" id="GBRH01263077">
    <property type="protein sequence ID" value="JAD34818.1"/>
    <property type="molecule type" value="Transcribed_RNA"/>
</dbReference>
<protein>
    <submittedName>
        <fullName evidence="1">BGL34</fullName>
    </submittedName>
</protein>
<reference evidence="1" key="2">
    <citation type="journal article" date="2015" name="Data Brief">
        <title>Shoot transcriptome of the giant reed, Arundo donax.</title>
        <authorList>
            <person name="Barrero R.A."/>
            <person name="Guerrero F.D."/>
            <person name="Moolhuijzen P."/>
            <person name="Goolsby J.A."/>
            <person name="Tidwell J."/>
            <person name="Bellgard S.E."/>
            <person name="Bellgard M.I."/>
        </authorList>
    </citation>
    <scope>NUCLEOTIDE SEQUENCE</scope>
    <source>
        <tissue evidence="1">Shoot tissue taken approximately 20 cm above the soil surface</tissue>
    </source>
</reference>
<organism evidence="1">
    <name type="scientific">Arundo donax</name>
    <name type="common">Giant reed</name>
    <name type="synonym">Donax arundinaceus</name>
    <dbReference type="NCBI Taxonomy" id="35708"/>
    <lineage>
        <taxon>Eukaryota</taxon>
        <taxon>Viridiplantae</taxon>
        <taxon>Streptophyta</taxon>
        <taxon>Embryophyta</taxon>
        <taxon>Tracheophyta</taxon>
        <taxon>Spermatophyta</taxon>
        <taxon>Magnoliopsida</taxon>
        <taxon>Liliopsida</taxon>
        <taxon>Poales</taxon>
        <taxon>Poaceae</taxon>
        <taxon>PACMAD clade</taxon>
        <taxon>Arundinoideae</taxon>
        <taxon>Arundineae</taxon>
        <taxon>Arundo</taxon>
    </lineage>
</organism>
<dbReference type="AlphaFoldDB" id="A0A0A8ZAW4"/>